<sequence length="1013" mass="112547">MTSVYGAGPLLRQQQQQQLLPPATAAERSEFHAKQQVPDEVESPDFLASPYSIFRDILRPSSPPSPPSLSSTATPSSLSTVPDEASLLPSTSSSKRNSAEAVLIPANLHTSSDAVVQGLVDRYGALGVVRQLTRDLVLREREVSYLLRMHDEKMKTLSDMLQQCGVGDNDIRDRLRDVEIELSRESLDDIEVGNDSVVHQTENSEIDGHKEDDSTSGRVLGIVDSPLPSPSQEEKHDSSDVFPTVSFRRTALAKAHKQQPQEPDSRTIRKTKSSFRLPFFWRSESDDDLSSLAITKPDLSTASTASLPYEHVDSSSASTHSDPTAKRNRRAFAVPLFPDEDSLPPVMATAVSPKSSIRNNVNNYFKGATEVSIKSAIRRKQLIVAPEREDAVHEAPIVQSDTAEGGGESDSDSDGLASSRSFQSAVQFQYDVDSPRSVMTADLTGSQKFGSHLAPVEKEDEVDDDEEYDIIDEKQARNFRGFESKFLILRNRSGSVASVHSSLSQSVPEWLPNSVKEGSSSAHHHTTSVGGHGPVELGDIVPQSMQPPTLLQSWNDHYRSEDTFLLTDRFGFIYDRQHRPVLPPVETSSSTVGSRLLDLDSLDFLFDHSDETFKPEPTHVSDEKEESLFGQGLPIPSLKIPIIRAAANRLPAVLGSRTPSNEAAAEEDDTLESVKSLLDQLTDLHDSLQRVQKSRWDEFLRKINADGCEDSPVVIENGELFGVQGRILHANKQSRFKEFKALVLGGIPVVYRSKVWSECCGADSLKVPGVYDELVHGEHDPEALSQIELDLYRTMPTNVFFGGKGPGVDKLRRVLLAFSKRNPKIGYCQGMNMIAATLLLTHATEEAAFWSFVALLENILPSGYFDPPLLTSRADQRVLKQYLKDLQPKLYDHLVHTLGVDIEAITFNWFLSVFTDCLTAELLFRVWDVFMCVEGEVYLFRVALALFRISTKNLMQLNSAAEVYSYMKDMASHSISIEGLIRLIDSLRQQVRVEDVVARRKKVIDVMHNEMGF</sequence>
<comment type="caution">
    <text evidence="1">The sequence shown here is derived from an EMBL/GenBank/DDBJ whole genome shotgun (WGS) entry which is preliminary data.</text>
</comment>
<proteinExistence type="predicted"/>
<accession>A0ACC3TAV0</accession>
<keyword evidence="2" id="KW-1185">Reference proteome</keyword>
<dbReference type="EMBL" id="MU971336">
    <property type="protein sequence ID" value="KAK9241037.1"/>
    <property type="molecule type" value="Genomic_DNA"/>
</dbReference>
<organism evidence="1 2">
    <name type="scientific">Lipomyces kononenkoae</name>
    <name type="common">Yeast</name>
    <dbReference type="NCBI Taxonomy" id="34357"/>
    <lineage>
        <taxon>Eukaryota</taxon>
        <taxon>Fungi</taxon>
        <taxon>Dikarya</taxon>
        <taxon>Ascomycota</taxon>
        <taxon>Saccharomycotina</taxon>
        <taxon>Lipomycetes</taxon>
        <taxon>Lipomycetales</taxon>
        <taxon>Lipomycetaceae</taxon>
        <taxon>Lipomyces</taxon>
    </lineage>
</organism>
<dbReference type="Proteomes" id="UP001433508">
    <property type="component" value="Unassembled WGS sequence"/>
</dbReference>
<name>A0ACC3TAV0_LIPKO</name>
<evidence type="ECO:0000313" key="2">
    <source>
        <dbReference type="Proteomes" id="UP001433508"/>
    </source>
</evidence>
<protein>
    <submittedName>
        <fullName evidence="1">Rab-GTPase-TBC domain-containing protein</fullName>
    </submittedName>
</protein>
<reference evidence="2" key="1">
    <citation type="journal article" date="2024" name="Front. Bioeng. Biotechnol.">
        <title>Genome-scale model development and genomic sequencing of the oleaginous clade Lipomyces.</title>
        <authorList>
            <person name="Czajka J.J."/>
            <person name="Han Y."/>
            <person name="Kim J."/>
            <person name="Mondo S.J."/>
            <person name="Hofstad B.A."/>
            <person name="Robles A."/>
            <person name="Haridas S."/>
            <person name="Riley R."/>
            <person name="LaButti K."/>
            <person name="Pangilinan J."/>
            <person name="Andreopoulos W."/>
            <person name="Lipzen A."/>
            <person name="Yan J."/>
            <person name="Wang M."/>
            <person name="Ng V."/>
            <person name="Grigoriev I.V."/>
            <person name="Spatafora J.W."/>
            <person name="Magnuson J.K."/>
            <person name="Baker S.E."/>
            <person name="Pomraning K.R."/>
        </authorList>
    </citation>
    <scope>NUCLEOTIDE SEQUENCE [LARGE SCALE GENOMIC DNA]</scope>
    <source>
        <strain evidence="2">CBS 7786</strain>
    </source>
</reference>
<gene>
    <name evidence="1" type="ORF">V1525DRAFT_352345</name>
</gene>
<evidence type="ECO:0000313" key="1">
    <source>
        <dbReference type="EMBL" id="KAK9241037.1"/>
    </source>
</evidence>